<proteinExistence type="inferred from homology"/>
<evidence type="ECO:0000259" key="13">
    <source>
        <dbReference type="PROSITE" id="PS50141"/>
    </source>
</evidence>
<dbReference type="Pfam" id="PF02137">
    <property type="entry name" value="A_deamin"/>
    <property type="match status" value="1"/>
</dbReference>
<evidence type="ECO:0000256" key="4">
    <source>
        <dbReference type="ARBA" id="ARBA00022833"/>
    </source>
</evidence>
<evidence type="ECO:0000256" key="5">
    <source>
        <dbReference type="ARBA" id="ARBA00037026"/>
    </source>
</evidence>
<protein>
    <recommendedName>
        <fullName evidence="9">tRNA-specific adenosine deaminase 1</fullName>
        <ecNumber evidence="8">3.5.4.34</ecNumber>
    </recommendedName>
    <alternativeName>
        <fullName evidence="10">tRNA-specific adenosine-37 deaminase</fullName>
    </alternativeName>
</protein>
<comment type="cofactor">
    <cofactor evidence="5">
        <name>1D-myo-inositol hexakisphosphate</name>
        <dbReference type="ChEBI" id="CHEBI:58130"/>
    </cofactor>
</comment>
<name>D3AY13_HETP5</name>
<keyword evidence="1" id="KW-0819">tRNA processing</keyword>
<dbReference type="GO" id="GO:0043829">
    <property type="term" value="F:tRNA-specific adenosine-37 deaminase activity"/>
    <property type="evidence" value="ECO:0007669"/>
    <property type="project" value="UniProtKB-EC"/>
</dbReference>
<feature type="compositionally biased region" description="Polar residues" evidence="12">
    <location>
        <begin position="214"/>
        <end position="223"/>
    </location>
</feature>
<comment type="similarity">
    <text evidence="7">Belongs to the ADAT1 family.</text>
</comment>
<evidence type="ECO:0000313" key="15">
    <source>
        <dbReference type="Proteomes" id="UP000001396"/>
    </source>
</evidence>
<keyword evidence="15" id="KW-1185">Reference proteome</keyword>
<keyword evidence="4" id="KW-0862">Zinc</keyword>
<feature type="domain" description="A to I editase" evidence="13">
    <location>
        <begin position="96"/>
        <end position="361"/>
    </location>
</feature>
<dbReference type="GO" id="GO:0046872">
    <property type="term" value="F:metal ion binding"/>
    <property type="evidence" value="ECO:0007669"/>
    <property type="project" value="UniProtKB-KW"/>
</dbReference>
<evidence type="ECO:0000256" key="12">
    <source>
        <dbReference type="SAM" id="MobiDB-lite"/>
    </source>
</evidence>
<feature type="compositionally biased region" description="Basic and acidic residues" evidence="12">
    <location>
        <begin position="231"/>
        <end position="249"/>
    </location>
</feature>
<dbReference type="RefSeq" id="XP_020437946.1">
    <property type="nucleotide sequence ID" value="XM_020572088.1"/>
</dbReference>
<feature type="region of interest" description="Disordered" evidence="12">
    <location>
        <begin position="214"/>
        <end position="249"/>
    </location>
</feature>
<dbReference type="InterPro" id="IPR002466">
    <property type="entry name" value="A_deamin"/>
</dbReference>
<dbReference type="GeneID" id="31356601"/>
<accession>D3AY13</accession>
<dbReference type="PANTHER" id="PTHR46516">
    <property type="entry name" value="TRNA-SPECIFIC ADENOSINE DEAMINASE 1"/>
    <property type="match status" value="1"/>
</dbReference>
<evidence type="ECO:0000256" key="10">
    <source>
        <dbReference type="ARBA" id="ARBA00041760"/>
    </source>
</evidence>
<evidence type="ECO:0000256" key="9">
    <source>
        <dbReference type="ARBA" id="ARBA00040502"/>
    </source>
</evidence>
<dbReference type="PROSITE" id="PS50141">
    <property type="entry name" value="A_DEAMIN_EDITASE"/>
    <property type="match status" value="1"/>
</dbReference>
<sequence>MSDSRLDKSECNVISNNNNNSNINKSNSTLLKDRIARLSIDHYEKLAKKGKPNEKEWTVIASIVAIESMNNDITNNNNNNNQNNIDIDNSKMTVLSIGTGNRCVGKQSMSLNGDVINDSHAEIICKRSFQRYLYNDIIALLSNIDNNNNSNKNNNNNNQYKSIILQPIENNNNNNKNNKNNSHTLFKLKDNVSIHFYVNQTPCGDCSIYPTNNENNDTSSGDVTASAAAAGEKRKRYDNDDNSKVEDLEENKVETTKKIKCNANVVVDDIQRTGAKPVPGEPEDKRLDGSEYHQTGILRIKPGRGDPTLSMSCSDKIARWNILGIQGSLLSHFVEPIYLSSITITDLFNPDSCKRALYDRVNIDLNNNNNHNINNNNNNNNCNSSNDNSNDISTTTITTNDNQNIEFQCSKKQLELKFSSPISSGFVRHSTVDS</sequence>
<feature type="region of interest" description="Disordered" evidence="12">
    <location>
        <begin position="370"/>
        <end position="397"/>
    </location>
</feature>
<comment type="caution">
    <text evidence="14">The sequence shown here is derived from an EMBL/GenBank/DDBJ whole genome shotgun (WGS) entry which is preliminary data.</text>
</comment>
<evidence type="ECO:0000256" key="2">
    <source>
        <dbReference type="ARBA" id="ARBA00022723"/>
    </source>
</evidence>
<dbReference type="FunCoup" id="D3AY13">
    <property type="interactions" value="38"/>
</dbReference>
<dbReference type="STRING" id="670386.D3AY13"/>
<dbReference type="GO" id="GO:0008033">
    <property type="term" value="P:tRNA processing"/>
    <property type="evidence" value="ECO:0007669"/>
    <property type="project" value="UniProtKB-KW"/>
</dbReference>
<evidence type="ECO:0000256" key="7">
    <source>
        <dbReference type="ARBA" id="ARBA00038326"/>
    </source>
</evidence>
<reference evidence="14 15" key="1">
    <citation type="journal article" date="2011" name="Genome Res.">
        <title>Phylogeny-wide analysis of social amoeba genomes highlights ancient origins for complex intercellular communication.</title>
        <authorList>
            <person name="Heidel A.J."/>
            <person name="Lawal H.M."/>
            <person name="Felder M."/>
            <person name="Schilde C."/>
            <person name="Helps N.R."/>
            <person name="Tunggal B."/>
            <person name="Rivero F."/>
            <person name="John U."/>
            <person name="Schleicher M."/>
            <person name="Eichinger L."/>
            <person name="Platzer M."/>
            <person name="Noegel A.A."/>
            <person name="Schaap P."/>
            <person name="Gloeckner G."/>
        </authorList>
    </citation>
    <scope>NUCLEOTIDE SEQUENCE [LARGE SCALE GENOMIC DNA]</scope>
    <source>
        <strain evidence="15">ATCC 26659 / Pp 5 / PN500</strain>
    </source>
</reference>
<dbReference type="EMBL" id="ADBJ01000004">
    <property type="protein sequence ID" value="EFA85840.1"/>
    <property type="molecule type" value="Genomic_DNA"/>
</dbReference>
<evidence type="ECO:0000256" key="3">
    <source>
        <dbReference type="ARBA" id="ARBA00022801"/>
    </source>
</evidence>
<dbReference type="EC" id="3.5.4.34" evidence="8"/>
<dbReference type="PANTHER" id="PTHR46516:SF1">
    <property type="entry name" value="TRNA-SPECIFIC ADENOSINE DEAMINASE 1"/>
    <property type="match status" value="1"/>
</dbReference>
<comment type="function">
    <text evidence="6">Specifically deaminates adenosine-37 to inosine in tRNA-Ala.</text>
</comment>
<evidence type="ECO:0000256" key="8">
    <source>
        <dbReference type="ARBA" id="ARBA00038940"/>
    </source>
</evidence>
<keyword evidence="2" id="KW-0479">Metal-binding</keyword>
<evidence type="ECO:0000313" key="14">
    <source>
        <dbReference type="EMBL" id="EFA85840.1"/>
    </source>
</evidence>
<dbReference type="SMART" id="SM00552">
    <property type="entry name" value="ADEAMc"/>
    <property type="match status" value="1"/>
</dbReference>
<comment type="catalytic activity">
    <reaction evidence="11">
        <text>adenosine(37) in tRNA(Ala) + H2O + H(+) = inosine(37) in tRNA(Ala) + NH4(+)</text>
        <dbReference type="Rhea" id="RHEA:50968"/>
        <dbReference type="Rhea" id="RHEA-COMP:12855"/>
        <dbReference type="Rhea" id="RHEA-COMP:12856"/>
        <dbReference type="ChEBI" id="CHEBI:15377"/>
        <dbReference type="ChEBI" id="CHEBI:15378"/>
        <dbReference type="ChEBI" id="CHEBI:28938"/>
        <dbReference type="ChEBI" id="CHEBI:74411"/>
        <dbReference type="ChEBI" id="CHEBI:82852"/>
        <dbReference type="EC" id="3.5.4.34"/>
    </reaction>
</comment>
<evidence type="ECO:0000256" key="11">
    <source>
        <dbReference type="ARBA" id="ARBA00047635"/>
    </source>
</evidence>
<dbReference type="InParanoid" id="D3AY13"/>
<evidence type="ECO:0000256" key="6">
    <source>
        <dbReference type="ARBA" id="ARBA00037784"/>
    </source>
</evidence>
<dbReference type="Proteomes" id="UP000001396">
    <property type="component" value="Unassembled WGS sequence"/>
</dbReference>
<evidence type="ECO:0000256" key="1">
    <source>
        <dbReference type="ARBA" id="ARBA00022694"/>
    </source>
</evidence>
<organism evidence="14 15">
    <name type="scientific">Heterostelium pallidum (strain ATCC 26659 / Pp 5 / PN500)</name>
    <name type="common">Cellular slime mold</name>
    <name type="synonym">Polysphondylium pallidum</name>
    <dbReference type="NCBI Taxonomy" id="670386"/>
    <lineage>
        <taxon>Eukaryota</taxon>
        <taxon>Amoebozoa</taxon>
        <taxon>Evosea</taxon>
        <taxon>Eumycetozoa</taxon>
        <taxon>Dictyostelia</taxon>
        <taxon>Acytosteliales</taxon>
        <taxon>Acytosteliaceae</taxon>
        <taxon>Heterostelium</taxon>
    </lineage>
</organism>
<gene>
    <name evidence="14" type="ORF">PPL_01071</name>
</gene>
<dbReference type="AlphaFoldDB" id="D3AY13"/>
<dbReference type="GO" id="GO:0003723">
    <property type="term" value="F:RNA binding"/>
    <property type="evidence" value="ECO:0007669"/>
    <property type="project" value="InterPro"/>
</dbReference>
<keyword evidence="3" id="KW-0378">Hydrolase</keyword>